<sequence length="102" mass="11418">KLPEATFEEGSGLVKATEELSVTLKLQRIPYSVTIALFDGQYLLVDPTEVEESITSEQITIVFDEVGQLCSIWKVGGLPCSPEHLKQCMNVARERYKQISMI</sequence>
<feature type="non-terminal residue" evidence="1">
    <location>
        <position position="1"/>
    </location>
</feature>
<dbReference type="EMBL" id="CAJVPU010036714">
    <property type="protein sequence ID" value="CAG8730825.1"/>
    <property type="molecule type" value="Genomic_DNA"/>
</dbReference>
<accession>A0ACA9Q2U5</accession>
<gene>
    <name evidence="1" type="ORF">DHETER_LOCUS13429</name>
</gene>
<proteinExistence type="predicted"/>
<protein>
    <submittedName>
        <fullName evidence="1">10924_t:CDS:1</fullName>
    </submittedName>
</protein>
<feature type="non-terminal residue" evidence="1">
    <location>
        <position position="102"/>
    </location>
</feature>
<evidence type="ECO:0000313" key="1">
    <source>
        <dbReference type="EMBL" id="CAG8730825.1"/>
    </source>
</evidence>
<evidence type="ECO:0000313" key="2">
    <source>
        <dbReference type="Proteomes" id="UP000789702"/>
    </source>
</evidence>
<comment type="caution">
    <text evidence="1">The sequence shown here is derived from an EMBL/GenBank/DDBJ whole genome shotgun (WGS) entry which is preliminary data.</text>
</comment>
<organism evidence="1 2">
    <name type="scientific">Dentiscutata heterogama</name>
    <dbReference type="NCBI Taxonomy" id="1316150"/>
    <lineage>
        <taxon>Eukaryota</taxon>
        <taxon>Fungi</taxon>
        <taxon>Fungi incertae sedis</taxon>
        <taxon>Mucoromycota</taxon>
        <taxon>Glomeromycotina</taxon>
        <taxon>Glomeromycetes</taxon>
        <taxon>Diversisporales</taxon>
        <taxon>Gigasporaceae</taxon>
        <taxon>Dentiscutata</taxon>
    </lineage>
</organism>
<dbReference type="Proteomes" id="UP000789702">
    <property type="component" value="Unassembled WGS sequence"/>
</dbReference>
<name>A0ACA9Q2U5_9GLOM</name>
<reference evidence="1" key="1">
    <citation type="submission" date="2021-06" db="EMBL/GenBank/DDBJ databases">
        <authorList>
            <person name="Kallberg Y."/>
            <person name="Tangrot J."/>
            <person name="Rosling A."/>
        </authorList>
    </citation>
    <scope>NUCLEOTIDE SEQUENCE</scope>
    <source>
        <strain evidence="1">IL203A</strain>
    </source>
</reference>
<keyword evidence="2" id="KW-1185">Reference proteome</keyword>